<dbReference type="Proteomes" id="UP000278542">
    <property type="component" value="Unassembled WGS sequence"/>
</dbReference>
<dbReference type="PANTHER" id="PTHR35535">
    <property type="entry name" value="HEAT SHOCK PROTEIN HSLJ"/>
    <property type="match status" value="1"/>
</dbReference>
<feature type="domain" description="DUF306" evidence="2">
    <location>
        <begin position="28"/>
        <end position="132"/>
    </location>
</feature>
<feature type="signal peptide" evidence="1">
    <location>
        <begin position="1"/>
        <end position="18"/>
    </location>
</feature>
<proteinExistence type="predicted"/>
<evidence type="ECO:0000313" key="4">
    <source>
        <dbReference type="Proteomes" id="UP000278542"/>
    </source>
</evidence>
<accession>A0A495RHJ4</accession>
<protein>
    <submittedName>
        <fullName evidence="3">Heat shock protein HslJ</fullName>
    </submittedName>
</protein>
<evidence type="ECO:0000259" key="2">
    <source>
        <dbReference type="Pfam" id="PF03724"/>
    </source>
</evidence>
<dbReference type="Pfam" id="PF03724">
    <property type="entry name" value="META"/>
    <property type="match status" value="1"/>
</dbReference>
<feature type="chain" id="PRO_5019737867" evidence="1">
    <location>
        <begin position="19"/>
        <end position="146"/>
    </location>
</feature>
<reference evidence="3 4" key="1">
    <citation type="submission" date="2018-10" db="EMBL/GenBank/DDBJ databases">
        <title>Genomic Encyclopedia of Type Strains, Phase IV (KMG-IV): sequencing the most valuable type-strain genomes for metagenomic binning, comparative biology and taxonomic classification.</title>
        <authorList>
            <person name="Goeker M."/>
        </authorList>
    </citation>
    <scope>NUCLEOTIDE SEQUENCE [LARGE SCALE GENOMIC DNA]</scope>
    <source>
        <strain evidence="3 4">DSM 22228</strain>
    </source>
</reference>
<dbReference type="OrthoDB" id="5600341at2"/>
<dbReference type="PROSITE" id="PS51257">
    <property type="entry name" value="PROKAR_LIPOPROTEIN"/>
    <property type="match status" value="1"/>
</dbReference>
<dbReference type="Gene3D" id="2.40.128.270">
    <property type="match status" value="1"/>
</dbReference>
<keyword evidence="4" id="KW-1185">Reference proteome</keyword>
<dbReference type="EMBL" id="RBWY01000001">
    <property type="protein sequence ID" value="RKS86895.1"/>
    <property type="molecule type" value="Genomic_DNA"/>
</dbReference>
<organism evidence="3 4">
    <name type="scientific">Orbus hercynius</name>
    <dbReference type="NCBI Taxonomy" id="593135"/>
    <lineage>
        <taxon>Bacteria</taxon>
        <taxon>Pseudomonadati</taxon>
        <taxon>Pseudomonadota</taxon>
        <taxon>Gammaproteobacteria</taxon>
        <taxon>Orbales</taxon>
        <taxon>Orbaceae</taxon>
        <taxon>Orbus</taxon>
    </lineage>
</organism>
<sequence>MKKLITLAAVVGVTSLLAACSSHSKNETIDGSYILVSANEQPLPQSIPPVINLSVNDDLTQVKVSGKMCNVFNGDTNYQNGVLQGNFMMTRAMCSEPVLNALDTQISQMFAQGVKVEKVDGKLVFTSGNNTLVYQPLQLTSKDNTK</sequence>
<comment type="caution">
    <text evidence="3">The sequence shown here is derived from an EMBL/GenBank/DDBJ whole genome shotgun (WGS) entry which is preliminary data.</text>
</comment>
<gene>
    <name evidence="3" type="ORF">DES39_0101</name>
</gene>
<dbReference type="RefSeq" id="WP_121143821.1">
    <property type="nucleotide sequence ID" value="NZ_RBWY01000001.1"/>
</dbReference>
<evidence type="ECO:0000313" key="3">
    <source>
        <dbReference type="EMBL" id="RKS86895.1"/>
    </source>
</evidence>
<name>A0A495RHJ4_9GAMM</name>
<dbReference type="InterPro" id="IPR038670">
    <property type="entry name" value="HslJ-like_sf"/>
</dbReference>
<keyword evidence="3" id="KW-0346">Stress response</keyword>
<dbReference type="InterPro" id="IPR005184">
    <property type="entry name" value="DUF306_Meta_HslJ"/>
</dbReference>
<dbReference type="PANTHER" id="PTHR35535:SF1">
    <property type="entry name" value="HEAT SHOCK PROTEIN HSLJ"/>
    <property type="match status" value="1"/>
</dbReference>
<evidence type="ECO:0000256" key="1">
    <source>
        <dbReference type="SAM" id="SignalP"/>
    </source>
</evidence>
<dbReference type="InterPro" id="IPR053147">
    <property type="entry name" value="Hsp_HslJ-like"/>
</dbReference>
<keyword evidence="1" id="KW-0732">Signal</keyword>
<dbReference type="AlphaFoldDB" id="A0A495RHJ4"/>